<feature type="transmembrane region" description="Helical" evidence="6">
    <location>
        <begin position="77"/>
        <end position="94"/>
    </location>
</feature>
<evidence type="ECO:0000256" key="5">
    <source>
        <dbReference type="ARBA" id="ARBA00023136"/>
    </source>
</evidence>
<keyword evidence="3 6" id="KW-0812">Transmembrane</keyword>
<evidence type="ECO:0000313" key="8">
    <source>
        <dbReference type="EMBL" id="OIR07351.1"/>
    </source>
</evidence>
<dbReference type="EC" id="2.7.8.40" evidence="8"/>
<evidence type="ECO:0000256" key="3">
    <source>
        <dbReference type="ARBA" id="ARBA00022692"/>
    </source>
</evidence>
<sequence>MIVKRKTSLLLFVLDACLVALVFRIMGNLRGIEVFSSYPTTVLLLPLVFIVGALYLIDGYRPRTDMLSLDYASQHTIALLAAMVGTLLITYAVITNTFPLQTSRLVIILSFVAYIPISLGYRRLIYHRNSLREKTKSIVFVGDLPSCQVFRDEARRSTLVQPIVYCLPTSTGEPVVMDDGTPLATLEEILARIESGSLEAEAIVLRESNRELPPNVSQQLVRYYFRGTPTYTLELFYQVYLRKIPLYRLNQTWLFQEGFEIAREPVFERIKRISDVVLSILGMIIFAPFILLGGLAVWIEDRGPVFFRQTRIGRNHVPFQIYKLRTMRTATAASDPYTRVGDSRITTVGRFLRTTRIDELPQVWNVLKGDMSLIGPRAEWDRLVAEYERQIPCYHFRHLVKPGITGWAQVNYPYGANIEDTLRKLEYDLYYIRHFSFALDAAIVLKTIHVMIFGKGR</sequence>
<dbReference type="Pfam" id="PF02397">
    <property type="entry name" value="Bac_transf"/>
    <property type="match status" value="1"/>
</dbReference>
<organism evidence="8">
    <name type="scientific">mine drainage metagenome</name>
    <dbReference type="NCBI Taxonomy" id="410659"/>
    <lineage>
        <taxon>unclassified sequences</taxon>
        <taxon>metagenomes</taxon>
        <taxon>ecological metagenomes</taxon>
    </lineage>
</organism>
<feature type="transmembrane region" description="Helical" evidence="6">
    <location>
        <begin position="38"/>
        <end position="57"/>
    </location>
</feature>
<dbReference type="PANTHER" id="PTHR30576:SF0">
    <property type="entry name" value="UNDECAPRENYL-PHOSPHATE N-ACETYLGALACTOSAMINYL 1-PHOSPHATE TRANSFERASE-RELATED"/>
    <property type="match status" value="1"/>
</dbReference>
<dbReference type="GO" id="GO:0016780">
    <property type="term" value="F:phosphotransferase activity, for other substituted phosphate groups"/>
    <property type="evidence" value="ECO:0007669"/>
    <property type="project" value="TreeGrafter"/>
</dbReference>
<dbReference type="InterPro" id="IPR003362">
    <property type="entry name" value="Bact_transf"/>
</dbReference>
<evidence type="ECO:0000259" key="7">
    <source>
        <dbReference type="Pfam" id="PF02397"/>
    </source>
</evidence>
<dbReference type="PANTHER" id="PTHR30576">
    <property type="entry name" value="COLANIC BIOSYNTHESIS UDP-GLUCOSE LIPID CARRIER TRANSFERASE"/>
    <property type="match status" value="1"/>
</dbReference>
<feature type="domain" description="Bacterial sugar transferase" evidence="7">
    <location>
        <begin position="271"/>
        <end position="452"/>
    </location>
</feature>
<feature type="transmembrane region" description="Helical" evidence="6">
    <location>
        <begin position="106"/>
        <end position="124"/>
    </location>
</feature>
<dbReference type="InterPro" id="IPR017475">
    <property type="entry name" value="EPS_sugar_tfrase"/>
</dbReference>
<evidence type="ECO:0000256" key="4">
    <source>
        <dbReference type="ARBA" id="ARBA00022989"/>
    </source>
</evidence>
<accession>A0A1J5SG15</accession>
<proteinExistence type="predicted"/>
<evidence type="ECO:0000256" key="2">
    <source>
        <dbReference type="ARBA" id="ARBA00022679"/>
    </source>
</evidence>
<dbReference type="AlphaFoldDB" id="A0A1J5SG15"/>
<feature type="transmembrane region" description="Helical" evidence="6">
    <location>
        <begin position="276"/>
        <end position="299"/>
    </location>
</feature>
<reference evidence="8" key="1">
    <citation type="submission" date="2016-10" db="EMBL/GenBank/DDBJ databases">
        <title>Sequence of Gallionella enrichment culture.</title>
        <authorList>
            <person name="Poehlein A."/>
            <person name="Muehling M."/>
            <person name="Daniel R."/>
        </authorList>
    </citation>
    <scope>NUCLEOTIDE SEQUENCE</scope>
</reference>
<dbReference type="GO" id="GO:0016020">
    <property type="term" value="C:membrane"/>
    <property type="evidence" value="ECO:0007669"/>
    <property type="project" value="UniProtKB-SubCell"/>
</dbReference>
<feature type="transmembrane region" description="Helical" evidence="6">
    <location>
        <begin position="7"/>
        <end position="26"/>
    </location>
</feature>
<comment type="caution">
    <text evidence="8">The sequence shown here is derived from an EMBL/GenBank/DDBJ whole genome shotgun (WGS) entry which is preliminary data.</text>
</comment>
<keyword evidence="4 6" id="KW-1133">Transmembrane helix</keyword>
<protein>
    <submittedName>
        <fullName evidence="8">UDP-N-acetylgalactosamine-undecaprenyl-phosphate N-acetylgalactosaminephosphotransferase</fullName>
        <ecNumber evidence="8">2.7.8.40</ecNumber>
    </submittedName>
</protein>
<name>A0A1J5SG15_9ZZZZ</name>
<comment type="subcellular location">
    <subcellularLocation>
        <location evidence="1">Membrane</location>
        <topology evidence="1">Multi-pass membrane protein</topology>
    </subcellularLocation>
</comment>
<keyword evidence="2 8" id="KW-0808">Transferase</keyword>
<evidence type="ECO:0000256" key="6">
    <source>
        <dbReference type="SAM" id="Phobius"/>
    </source>
</evidence>
<dbReference type="NCBIfam" id="TIGR03025">
    <property type="entry name" value="EPS_sugtrans"/>
    <property type="match status" value="1"/>
</dbReference>
<evidence type="ECO:0000256" key="1">
    <source>
        <dbReference type="ARBA" id="ARBA00004141"/>
    </source>
</evidence>
<keyword evidence="5 6" id="KW-0472">Membrane</keyword>
<dbReference type="EMBL" id="MLJW01000038">
    <property type="protein sequence ID" value="OIR07351.1"/>
    <property type="molecule type" value="Genomic_DNA"/>
</dbReference>
<gene>
    <name evidence="8" type="primary">wecA_2</name>
    <name evidence="8" type="ORF">GALL_106070</name>
</gene>